<dbReference type="GO" id="GO:0007156">
    <property type="term" value="P:homophilic cell adhesion via plasma membrane adhesion molecules"/>
    <property type="evidence" value="ECO:0007669"/>
    <property type="project" value="TreeGrafter"/>
</dbReference>
<keyword evidence="2" id="KW-1015">Disulfide bond</keyword>
<feature type="domain" description="Ig-like" evidence="5">
    <location>
        <begin position="705"/>
        <end position="743"/>
    </location>
</feature>
<keyword evidence="7" id="KW-1185">Reference proteome</keyword>
<keyword evidence="4" id="KW-0812">Transmembrane</keyword>
<evidence type="ECO:0000313" key="6">
    <source>
        <dbReference type="EMBL" id="GFT23978.1"/>
    </source>
</evidence>
<dbReference type="CDD" id="cd00096">
    <property type="entry name" value="Ig"/>
    <property type="match status" value="2"/>
</dbReference>
<dbReference type="Gene3D" id="2.60.40.10">
    <property type="entry name" value="Immunoglobulins"/>
    <property type="match status" value="8"/>
</dbReference>
<feature type="domain" description="Ig-like" evidence="5">
    <location>
        <begin position="132"/>
        <end position="223"/>
    </location>
</feature>
<dbReference type="PROSITE" id="PS50835">
    <property type="entry name" value="IG_LIKE"/>
    <property type="match status" value="8"/>
</dbReference>
<name>A0A8X6TLP6_NEPPI</name>
<dbReference type="InterPro" id="IPR036179">
    <property type="entry name" value="Ig-like_dom_sf"/>
</dbReference>
<dbReference type="InterPro" id="IPR003598">
    <property type="entry name" value="Ig_sub2"/>
</dbReference>
<dbReference type="GO" id="GO:0005886">
    <property type="term" value="C:plasma membrane"/>
    <property type="evidence" value="ECO:0007669"/>
    <property type="project" value="TreeGrafter"/>
</dbReference>
<accession>A0A8X6TLP6</accession>
<dbReference type="EMBL" id="BMAW01011469">
    <property type="protein sequence ID" value="GFT23978.1"/>
    <property type="molecule type" value="Genomic_DNA"/>
</dbReference>
<dbReference type="FunFam" id="2.60.40.10:FF:000333">
    <property type="entry name" value="Down syndrome cell adhesion molecule"/>
    <property type="match status" value="4"/>
</dbReference>
<dbReference type="AlphaFoldDB" id="A0A8X6TLP6"/>
<dbReference type="SMART" id="SM00409">
    <property type="entry name" value="IG"/>
    <property type="match status" value="7"/>
</dbReference>
<dbReference type="Pfam" id="PF07679">
    <property type="entry name" value="I-set"/>
    <property type="match status" value="2"/>
</dbReference>
<dbReference type="GO" id="GO:0043025">
    <property type="term" value="C:neuronal cell body"/>
    <property type="evidence" value="ECO:0007669"/>
    <property type="project" value="TreeGrafter"/>
</dbReference>
<dbReference type="OrthoDB" id="6428280at2759"/>
<proteinExistence type="predicted"/>
<feature type="domain" description="Ig-like" evidence="5">
    <location>
        <begin position="228"/>
        <end position="318"/>
    </location>
</feature>
<dbReference type="SUPFAM" id="SSF48726">
    <property type="entry name" value="Immunoglobulin"/>
    <property type="match status" value="8"/>
</dbReference>
<feature type="domain" description="Ig-like" evidence="5">
    <location>
        <begin position="37"/>
        <end position="127"/>
    </location>
</feature>
<dbReference type="GO" id="GO:0008046">
    <property type="term" value="F:axon guidance receptor activity"/>
    <property type="evidence" value="ECO:0007669"/>
    <property type="project" value="TreeGrafter"/>
</dbReference>
<sequence>MLSVLSLNRQCYIVSKQVLLFMIIVQALFHVIVTDVPKIRKFSFQDSIVEGDVVSVTCFAMTKVKPITFQWLKNDHELNEFQENIRFDTGSEISALIIDPVKLTDSGNYTCATTNTDGSNRFTAILNVKASPKWIEQPENIITIMGTSIESRCTASGSPEPKINWKKMQDNTNIQMSYHHQWSPGRNSSTLKISPVTYDHSGLYECEADNGISPSIKTNFTLSVRDTPKVKQFRFDDNIREGDVASVMCLVTSGSKPINFQWKKNGNPISSSNNNVRIDDGAIHSVLVFDSVKLSDDANYTCIAINSEGQDTFTAELNVKSSPKWKVEPKSVITQVGGSVKVNCIAFGSPRPSIKWRKIIPEENEFMDVKPTVGNENDFYSGIFHLDSVSATDSGFYECIASNGIEPNIRNNFSIIIRDAPKIQSFSFPENVVEGNMVSVTCIGATKTKPINFNWLKDNHEISTSEENIRISTVNEVSVLIIDPVTPENSGNYTCSATNLMGNDKFTTSLKVKASPKWLEQPNDLITTVGTTVTVRCLASGSPEPKIQWAKKDGSKTVSVNPTVPTDIKDYSILLFSHVSYEDAGVYECMADNGIPPIIISNFTLTIRDAPEIQKFSFQDDILEEKRVSVMCLVASKSKAVNFIWYKNGKGISSSEPNLKILNDNEFSVLILDPVNLQDNANYTCKATNIHGSDQHTAYLNVKAPSKWLETPKDIVTTIGDTVIATCDASGSPKPRIYWKKLL</sequence>
<feature type="domain" description="Ig-like" evidence="5">
    <location>
        <begin position="421"/>
        <end position="513"/>
    </location>
</feature>
<evidence type="ECO:0000256" key="2">
    <source>
        <dbReference type="ARBA" id="ARBA00023157"/>
    </source>
</evidence>
<protein>
    <submittedName>
        <fullName evidence="6">Titin</fullName>
    </submittedName>
</protein>
<comment type="caution">
    <text evidence="6">The sequence shown here is derived from an EMBL/GenBank/DDBJ whole genome shotgun (WGS) entry which is preliminary data.</text>
</comment>
<keyword evidence="1" id="KW-0732">Signal</keyword>
<dbReference type="InterPro" id="IPR050958">
    <property type="entry name" value="Cell_Adh-Cytoskel_Orgn"/>
</dbReference>
<feature type="domain" description="Ig-like" evidence="5">
    <location>
        <begin position="516"/>
        <end position="606"/>
    </location>
</feature>
<dbReference type="InterPro" id="IPR013098">
    <property type="entry name" value="Ig_I-set"/>
</dbReference>
<dbReference type="Pfam" id="PF13927">
    <property type="entry name" value="Ig_3"/>
    <property type="match status" value="5"/>
</dbReference>
<dbReference type="InterPro" id="IPR007110">
    <property type="entry name" value="Ig-like_dom"/>
</dbReference>
<dbReference type="GO" id="GO:0050808">
    <property type="term" value="P:synapse organization"/>
    <property type="evidence" value="ECO:0007669"/>
    <property type="project" value="TreeGrafter"/>
</dbReference>
<dbReference type="PANTHER" id="PTHR45080:SF8">
    <property type="entry name" value="IG-LIKE DOMAIN-CONTAINING PROTEIN"/>
    <property type="match status" value="1"/>
</dbReference>
<keyword evidence="4" id="KW-1133">Transmembrane helix</keyword>
<evidence type="ECO:0000256" key="4">
    <source>
        <dbReference type="SAM" id="Phobius"/>
    </source>
</evidence>
<gene>
    <name evidence="6" type="primary">TTN</name>
    <name evidence="6" type="ORF">NPIL_111851</name>
</gene>
<dbReference type="GO" id="GO:0030424">
    <property type="term" value="C:axon"/>
    <property type="evidence" value="ECO:0007669"/>
    <property type="project" value="TreeGrafter"/>
</dbReference>
<dbReference type="InterPro" id="IPR013783">
    <property type="entry name" value="Ig-like_fold"/>
</dbReference>
<evidence type="ECO:0000256" key="1">
    <source>
        <dbReference type="ARBA" id="ARBA00022729"/>
    </source>
</evidence>
<feature type="domain" description="Ig-like" evidence="5">
    <location>
        <begin position="323"/>
        <end position="416"/>
    </location>
</feature>
<organism evidence="6 7">
    <name type="scientific">Nephila pilipes</name>
    <name type="common">Giant wood spider</name>
    <name type="synonym">Nephila maculata</name>
    <dbReference type="NCBI Taxonomy" id="299642"/>
    <lineage>
        <taxon>Eukaryota</taxon>
        <taxon>Metazoa</taxon>
        <taxon>Ecdysozoa</taxon>
        <taxon>Arthropoda</taxon>
        <taxon>Chelicerata</taxon>
        <taxon>Arachnida</taxon>
        <taxon>Araneae</taxon>
        <taxon>Araneomorphae</taxon>
        <taxon>Entelegynae</taxon>
        <taxon>Araneoidea</taxon>
        <taxon>Nephilidae</taxon>
        <taxon>Nephila</taxon>
    </lineage>
</organism>
<evidence type="ECO:0000256" key="3">
    <source>
        <dbReference type="ARBA" id="ARBA00023319"/>
    </source>
</evidence>
<keyword evidence="4" id="KW-0472">Membrane</keyword>
<keyword evidence="3" id="KW-0393">Immunoglobulin domain</keyword>
<feature type="non-terminal residue" evidence="6">
    <location>
        <position position="1"/>
    </location>
</feature>
<reference evidence="6" key="1">
    <citation type="submission" date="2020-08" db="EMBL/GenBank/DDBJ databases">
        <title>Multicomponent nature underlies the extraordinary mechanical properties of spider dragline silk.</title>
        <authorList>
            <person name="Kono N."/>
            <person name="Nakamura H."/>
            <person name="Mori M."/>
            <person name="Yoshida Y."/>
            <person name="Ohtoshi R."/>
            <person name="Malay A.D."/>
            <person name="Moran D.A.P."/>
            <person name="Tomita M."/>
            <person name="Numata K."/>
            <person name="Arakawa K."/>
        </authorList>
    </citation>
    <scope>NUCLEOTIDE SEQUENCE</scope>
</reference>
<dbReference type="SMART" id="SM00408">
    <property type="entry name" value="IGc2"/>
    <property type="match status" value="7"/>
</dbReference>
<feature type="transmembrane region" description="Helical" evidence="4">
    <location>
        <begin position="12"/>
        <end position="33"/>
    </location>
</feature>
<feature type="domain" description="Ig-like" evidence="5">
    <location>
        <begin position="611"/>
        <end position="701"/>
    </location>
</feature>
<evidence type="ECO:0000259" key="5">
    <source>
        <dbReference type="PROSITE" id="PS50835"/>
    </source>
</evidence>
<dbReference type="PANTHER" id="PTHR45080">
    <property type="entry name" value="CONTACTIN 5"/>
    <property type="match status" value="1"/>
</dbReference>
<dbReference type="InterPro" id="IPR003599">
    <property type="entry name" value="Ig_sub"/>
</dbReference>
<dbReference type="Proteomes" id="UP000887013">
    <property type="component" value="Unassembled WGS sequence"/>
</dbReference>
<evidence type="ECO:0000313" key="7">
    <source>
        <dbReference type="Proteomes" id="UP000887013"/>
    </source>
</evidence>